<protein>
    <submittedName>
        <fullName evidence="2">Uncharacterized protein</fullName>
    </submittedName>
</protein>
<sequence length="445" mass="50215">MLHHHHHQQQLQRPRRRCEGTAMGAVVLDLRPGNGIGPFSLGMPICEAFAQIEQQPNIYDVVHVKHFDEEPLKLDIVISFPDHGFHLRFDPWSQRLRLIEIFDVKRLQMRYATSLIGGPSNLATFAAVYALFGPTFPGIYDKDRGVYTLFYPGLSFAFPIPSQYTDCFHDREAELPLEFPDGTTPVTCRVSIYDGSADKKVGVGSLMHKASVPPLLPGNLYMEEVHVKLGEELYFSTGGQHIPFGASPQDVWTELGHPCGIHQKQVDQMVIHSASDPRPRTTLCGDYFYNYFTRGLDILFDGQYLSLSLFKSISIHDSTHRINVLHNYPGHADFNLYIKCNFVIQGSDCFVDVVNVETNKLFLLVARSCAFDEVDNSKQCITPSTKWDQVKLHIDMLAPVCITCTAIQTQGLHNPFGSTFVYGYQNIAFEVMKNDYIATVTLFQA</sequence>
<accession>A0A6N2LQV6</accession>
<evidence type="ECO:0000313" key="2">
    <source>
        <dbReference type="EMBL" id="VFU37941.1"/>
    </source>
</evidence>
<gene>
    <name evidence="2" type="ORF">SVIM_LOCUS204100</name>
</gene>
<organism evidence="2">
    <name type="scientific">Salix viminalis</name>
    <name type="common">Common osier</name>
    <name type="synonym">Basket willow</name>
    <dbReference type="NCBI Taxonomy" id="40686"/>
    <lineage>
        <taxon>Eukaryota</taxon>
        <taxon>Viridiplantae</taxon>
        <taxon>Streptophyta</taxon>
        <taxon>Embryophyta</taxon>
        <taxon>Tracheophyta</taxon>
        <taxon>Spermatophyta</taxon>
        <taxon>Magnoliopsida</taxon>
        <taxon>eudicotyledons</taxon>
        <taxon>Gunneridae</taxon>
        <taxon>Pentapetalae</taxon>
        <taxon>rosids</taxon>
        <taxon>fabids</taxon>
        <taxon>Malpighiales</taxon>
        <taxon>Salicaceae</taxon>
        <taxon>Saliceae</taxon>
        <taxon>Salix</taxon>
    </lineage>
</organism>
<dbReference type="PANTHER" id="PTHR13465:SF2">
    <property type="entry name" value="PHAGOSOME ASSEMBLY FACTOR 1"/>
    <property type="match status" value="1"/>
</dbReference>
<name>A0A6N2LQV6_SALVM</name>
<dbReference type="InterPro" id="IPR005373">
    <property type="entry name" value="PHAF1"/>
</dbReference>
<comment type="similarity">
    <text evidence="1">Belongs to the PHAF1 family.</text>
</comment>
<dbReference type="AlphaFoldDB" id="A0A6N2LQV6"/>
<dbReference type="Pfam" id="PF03676">
    <property type="entry name" value="PHAF1"/>
    <property type="match status" value="1"/>
</dbReference>
<dbReference type="EMBL" id="CAADRP010001335">
    <property type="protein sequence ID" value="VFU37941.1"/>
    <property type="molecule type" value="Genomic_DNA"/>
</dbReference>
<dbReference type="InterPro" id="IPR039156">
    <property type="entry name" value="PHAF1/BROMI"/>
</dbReference>
<proteinExistence type="inferred from homology"/>
<reference evidence="2" key="1">
    <citation type="submission" date="2019-03" db="EMBL/GenBank/DDBJ databases">
        <authorList>
            <person name="Mank J."/>
            <person name="Almeida P."/>
        </authorList>
    </citation>
    <scope>NUCLEOTIDE SEQUENCE</scope>
    <source>
        <strain evidence="2">78183</strain>
    </source>
</reference>
<evidence type="ECO:0000256" key="1">
    <source>
        <dbReference type="ARBA" id="ARBA00024339"/>
    </source>
</evidence>
<dbReference type="PANTHER" id="PTHR13465">
    <property type="entry name" value="UPF0183 PROTEIN"/>
    <property type="match status" value="1"/>
</dbReference>